<name>A0ABD0NE73_CIRMR</name>
<gene>
    <name evidence="2" type="ORF">M9458_043385</name>
</gene>
<comment type="caution">
    <text evidence="2">The sequence shown here is derived from an EMBL/GenBank/DDBJ whole genome shotgun (WGS) entry which is preliminary data.</text>
</comment>
<evidence type="ECO:0000256" key="1">
    <source>
        <dbReference type="SAM" id="MobiDB-lite"/>
    </source>
</evidence>
<protein>
    <submittedName>
        <fullName evidence="2">Uncharacterized protein</fullName>
    </submittedName>
</protein>
<dbReference type="AlphaFoldDB" id="A0ABD0NE73"/>
<accession>A0ABD0NE73</accession>
<evidence type="ECO:0000313" key="3">
    <source>
        <dbReference type="Proteomes" id="UP001529510"/>
    </source>
</evidence>
<proteinExistence type="predicted"/>
<reference evidence="2 3" key="1">
    <citation type="submission" date="2024-05" db="EMBL/GenBank/DDBJ databases">
        <title>Genome sequencing and assembly of Indian major carp, Cirrhinus mrigala (Hamilton, 1822).</title>
        <authorList>
            <person name="Mohindra V."/>
            <person name="Chowdhury L.M."/>
            <person name="Lal K."/>
            <person name="Jena J.K."/>
        </authorList>
    </citation>
    <scope>NUCLEOTIDE SEQUENCE [LARGE SCALE GENOMIC DNA]</scope>
    <source>
        <strain evidence="2">CM1030</strain>
        <tissue evidence="2">Blood</tissue>
    </source>
</reference>
<feature type="compositionally biased region" description="Basic and acidic residues" evidence="1">
    <location>
        <begin position="112"/>
        <end position="121"/>
    </location>
</feature>
<evidence type="ECO:0000313" key="2">
    <source>
        <dbReference type="EMBL" id="KAL0159660.1"/>
    </source>
</evidence>
<organism evidence="2 3">
    <name type="scientific">Cirrhinus mrigala</name>
    <name type="common">Mrigala</name>
    <dbReference type="NCBI Taxonomy" id="683832"/>
    <lineage>
        <taxon>Eukaryota</taxon>
        <taxon>Metazoa</taxon>
        <taxon>Chordata</taxon>
        <taxon>Craniata</taxon>
        <taxon>Vertebrata</taxon>
        <taxon>Euteleostomi</taxon>
        <taxon>Actinopterygii</taxon>
        <taxon>Neopterygii</taxon>
        <taxon>Teleostei</taxon>
        <taxon>Ostariophysi</taxon>
        <taxon>Cypriniformes</taxon>
        <taxon>Cyprinidae</taxon>
        <taxon>Labeoninae</taxon>
        <taxon>Labeonini</taxon>
        <taxon>Cirrhinus</taxon>
    </lineage>
</organism>
<feature type="non-terminal residue" evidence="2">
    <location>
        <position position="121"/>
    </location>
</feature>
<sequence length="121" mass="13579">MDPFDAISRLEYLLPPAGAGERLLDDYTRLFVALANFTSYPDYVFCSFYDASLNTACRTARFHHLRVDTAKECISVHSLSTCNQEPSPPSDHKPEPAVTNESLRLGVSELRSATEPELRRT</sequence>
<keyword evidence="3" id="KW-1185">Reference proteome</keyword>
<feature type="region of interest" description="Disordered" evidence="1">
    <location>
        <begin position="81"/>
        <end position="121"/>
    </location>
</feature>
<dbReference type="Proteomes" id="UP001529510">
    <property type="component" value="Unassembled WGS sequence"/>
</dbReference>
<dbReference type="EMBL" id="JAMKFB020000022">
    <property type="protein sequence ID" value="KAL0159660.1"/>
    <property type="molecule type" value="Genomic_DNA"/>
</dbReference>